<feature type="non-terminal residue" evidence="3">
    <location>
        <position position="1"/>
    </location>
</feature>
<protein>
    <submittedName>
        <fullName evidence="3">Chromosome undetermined SCAF2729, whole genome shotgun sequence</fullName>
    </submittedName>
</protein>
<name>Q4THR9_TETNG</name>
<gene>
    <name evidence="3" type="ORF">GSTENG00000415001</name>
</gene>
<evidence type="ECO:0000256" key="1">
    <source>
        <dbReference type="SAM" id="MobiDB-lite"/>
    </source>
</evidence>
<feature type="region of interest" description="Disordered" evidence="1">
    <location>
        <begin position="30"/>
        <end position="55"/>
    </location>
</feature>
<feature type="signal peptide" evidence="2">
    <location>
        <begin position="1"/>
        <end position="24"/>
    </location>
</feature>
<feature type="compositionally biased region" description="Basic residues" evidence="1">
    <location>
        <begin position="43"/>
        <end position="55"/>
    </location>
</feature>
<evidence type="ECO:0000256" key="2">
    <source>
        <dbReference type="SAM" id="SignalP"/>
    </source>
</evidence>
<dbReference type="AlphaFoldDB" id="Q4THR9"/>
<accession>Q4THR9</accession>
<sequence>TEFHLHHPLHRSIFLLVTMVTVCACWTPSKKPEQPTGTALHRFYQRSRRSRMNLA</sequence>
<feature type="non-terminal residue" evidence="3">
    <location>
        <position position="55"/>
    </location>
</feature>
<feature type="chain" id="PRO_5004244799" evidence="2">
    <location>
        <begin position="25"/>
        <end position="55"/>
    </location>
</feature>
<proteinExistence type="predicted"/>
<evidence type="ECO:0000313" key="3">
    <source>
        <dbReference type="EMBL" id="CAF87563.1"/>
    </source>
</evidence>
<reference evidence="3" key="1">
    <citation type="journal article" date="2004" name="Nature">
        <title>Genome duplication in the teleost fish Tetraodon nigroviridis reveals the early vertebrate proto-karyotype.</title>
        <authorList>
            <person name="Jaillon O."/>
            <person name="Aury J.-M."/>
            <person name="Brunet F."/>
            <person name="Petit J.-L."/>
            <person name="Stange-Thomann N."/>
            <person name="Mauceli E."/>
            <person name="Bouneau L."/>
            <person name="Fischer C."/>
            <person name="Ozouf-Costaz C."/>
            <person name="Bernot A."/>
            <person name="Nicaud S."/>
            <person name="Jaffe D."/>
            <person name="Fisher S."/>
            <person name="Lutfalla G."/>
            <person name="Dossat C."/>
            <person name="Segurens B."/>
            <person name="Dasilva C."/>
            <person name="Salanoubat M."/>
            <person name="Levy M."/>
            <person name="Boudet N."/>
            <person name="Castellano S."/>
            <person name="Anthouard V."/>
            <person name="Jubin C."/>
            <person name="Castelli V."/>
            <person name="Katinka M."/>
            <person name="Vacherie B."/>
            <person name="Biemont C."/>
            <person name="Skalli Z."/>
            <person name="Cattolico L."/>
            <person name="Poulain J."/>
            <person name="De Berardinis V."/>
            <person name="Cruaud C."/>
            <person name="Duprat S."/>
            <person name="Brottier P."/>
            <person name="Coutanceau J.-P."/>
            <person name="Gouzy J."/>
            <person name="Parra G."/>
            <person name="Lardier G."/>
            <person name="Chapple C."/>
            <person name="McKernan K.J."/>
            <person name="McEwan P."/>
            <person name="Bosak S."/>
            <person name="Kellis M."/>
            <person name="Volff J.-N."/>
            <person name="Guigo R."/>
            <person name="Zody M.C."/>
            <person name="Mesirov J."/>
            <person name="Lindblad-Toh K."/>
            <person name="Birren B."/>
            <person name="Nusbaum C."/>
            <person name="Kahn D."/>
            <person name="Robinson-Rechavi M."/>
            <person name="Laudet V."/>
            <person name="Schachter V."/>
            <person name="Quetier F."/>
            <person name="Saurin W."/>
            <person name="Scarpelli C."/>
            <person name="Wincker P."/>
            <person name="Lander E.S."/>
            <person name="Weissenbach J."/>
            <person name="Roest Crollius H."/>
        </authorList>
    </citation>
    <scope>NUCLEOTIDE SEQUENCE [LARGE SCALE GENOMIC DNA]</scope>
</reference>
<keyword evidence="2" id="KW-0732">Signal</keyword>
<reference evidence="3" key="2">
    <citation type="submission" date="2004-02" db="EMBL/GenBank/DDBJ databases">
        <authorList>
            <consortium name="Genoscope"/>
            <consortium name="Whitehead Institute Centre for Genome Research"/>
        </authorList>
    </citation>
    <scope>NUCLEOTIDE SEQUENCE</scope>
</reference>
<organism evidence="3">
    <name type="scientific">Tetraodon nigroviridis</name>
    <name type="common">Spotted green pufferfish</name>
    <name type="synonym">Chelonodon nigroviridis</name>
    <dbReference type="NCBI Taxonomy" id="99883"/>
    <lineage>
        <taxon>Eukaryota</taxon>
        <taxon>Metazoa</taxon>
        <taxon>Chordata</taxon>
        <taxon>Craniata</taxon>
        <taxon>Vertebrata</taxon>
        <taxon>Euteleostomi</taxon>
        <taxon>Actinopterygii</taxon>
        <taxon>Neopterygii</taxon>
        <taxon>Teleostei</taxon>
        <taxon>Neoteleostei</taxon>
        <taxon>Acanthomorphata</taxon>
        <taxon>Eupercaria</taxon>
        <taxon>Tetraodontiformes</taxon>
        <taxon>Tetradontoidea</taxon>
        <taxon>Tetraodontidae</taxon>
        <taxon>Tetraodon</taxon>
    </lineage>
</organism>
<dbReference type="KEGG" id="tng:GSTEN00000415G001"/>
<dbReference type="EMBL" id="CAAE01002729">
    <property type="protein sequence ID" value="CAF87563.1"/>
    <property type="molecule type" value="Genomic_DNA"/>
</dbReference>